<organism evidence="1 2">
    <name type="scientific">Martelella mangrovi</name>
    <dbReference type="NCBI Taxonomy" id="1397477"/>
    <lineage>
        <taxon>Bacteria</taxon>
        <taxon>Pseudomonadati</taxon>
        <taxon>Pseudomonadota</taxon>
        <taxon>Alphaproteobacteria</taxon>
        <taxon>Hyphomicrobiales</taxon>
        <taxon>Aurantimonadaceae</taxon>
        <taxon>Martelella</taxon>
    </lineage>
</organism>
<keyword evidence="2" id="KW-1185">Reference proteome</keyword>
<sequence>MDETERLTTRPAQLLGRIHALEGVIETMITLMPDPALWQIAQDVEYKRRFAQTPKQTDFERDLAAGALEWLTPLKDMITEEQAARSEGAKFSGIEPTPEARLKWRQIQEYDPSAD</sequence>
<dbReference type="RefSeq" id="WP_354435640.1">
    <property type="nucleotide sequence ID" value="NZ_JBEPLY010000017.1"/>
</dbReference>
<protein>
    <submittedName>
        <fullName evidence="1">Uncharacterized protein</fullName>
    </submittedName>
</protein>
<proteinExistence type="predicted"/>
<evidence type="ECO:0000313" key="2">
    <source>
        <dbReference type="Proteomes" id="UP001549164"/>
    </source>
</evidence>
<accession>A0ABV2IFX2</accession>
<evidence type="ECO:0000313" key="1">
    <source>
        <dbReference type="EMBL" id="MET3601835.1"/>
    </source>
</evidence>
<dbReference type="EMBL" id="JBEPLY010000017">
    <property type="protein sequence ID" value="MET3601835.1"/>
    <property type="molecule type" value="Genomic_DNA"/>
</dbReference>
<dbReference type="Proteomes" id="UP001549164">
    <property type="component" value="Unassembled WGS sequence"/>
</dbReference>
<reference evidence="1 2" key="1">
    <citation type="submission" date="2024-06" db="EMBL/GenBank/DDBJ databases">
        <title>Genomic Encyclopedia of Type Strains, Phase IV (KMG-IV): sequencing the most valuable type-strain genomes for metagenomic binning, comparative biology and taxonomic classification.</title>
        <authorList>
            <person name="Goeker M."/>
        </authorList>
    </citation>
    <scope>NUCLEOTIDE SEQUENCE [LARGE SCALE GENOMIC DNA]</scope>
    <source>
        <strain evidence="1 2">DSM 28102</strain>
    </source>
</reference>
<gene>
    <name evidence="1" type="ORF">ABID12_003798</name>
</gene>
<name>A0ABV2IFX2_9HYPH</name>
<comment type="caution">
    <text evidence="1">The sequence shown here is derived from an EMBL/GenBank/DDBJ whole genome shotgun (WGS) entry which is preliminary data.</text>
</comment>